<feature type="transmembrane region" description="Helical" evidence="1">
    <location>
        <begin position="72"/>
        <end position="94"/>
    </location>
</feature>
<evidence type="ECO:0000313" key="3">
    <source>
        <dbReference type="EMBL" id="CAL4788588.1"/>
    </source>
</evidence>
<evidence type="ECO:0000313" key="4">
    <source>
        <dbReference type="Proteomes" id="UP001152797"/>
    </source>
</evidence>
<protein>
    <submittedName>
        <fullName evidence="2">Uncharacterized protein</fullName>
    </submittedName>
</protein>
<name>A0A9P1D3G8_9DINO</name>
<keyword evidence="1" id="KW-1133">Transmembrane helix</keyword>
<organism evidence="2">
    <name type="scientific">Cladocopium goreaui</name>
    <dbReference type="NCBI Taxonomy" id="2562237"/>
    <lineage>
        <taxon>Eukaryota</taxon>
        <taxon>Sar</taxon>
        <taxon>Alveolata</taxon>
        <taxon>Dinophyceae</taxon>
        <taxon>Suessiales</taxon>
        <taxon>Symbiodiniaceae</taxon>
        <taxon>Cladocopium</taxon>
    </lineage>
</organism>
<evidence type="ECO:0000313" key="2">
    <source>
        <dbReference type="EMBL" id="CAI4001276.1"/>
    </source>
</evidence>
<proteinExistence type="predicted"/>
<comment type="caution">
    <text evidence="2">The sequence shown here is derived from an EMBL/GenBank/DDBJ whole genome shotgun (WGS) entry which is preliminary data.</text>
</comment>
<dbReference type="AlphaFoldDB" id="A0A9P1D3G8"/>
<gene>
    <name evidence="2" type="ORF">C1SCF055_LOCUS27331</name>
</gene>
<keyword evidence="1" id="KW-0472">Membrane</keyword>
<dbReference type="EMBL" id="CAMXCT020002907">
    <property type="protein sequence ID" value="CAL1154651.1"/>
    <property type="molecule type" value="Genomic_DNA"/>
</dbReference>
<evidence type="ECO:0000256" key="1">
    <source>
        <dbReference type="SAM" id="Phobius"/>
    </source>
</evidence>
<keyword evidence="1" id="KW-0812">Transmembrane</keyword>
<dbReference type="Proteomes" id="UP001152797">
    <property type="component" value="Unassembled WGS sequence"/>
</dbReference>
<accession>A0A9P1D3G8</accession>
<reference evidence="3 4" key="2">
    <citation type="submission" date="2024-05" db="EMBL/GenBank/DDBJ databases">
        <authorList>
            <person name="Chen Y."/>
            <person name="Shah S."/>
            <person name="Dougan E. K."/>
            <person name="Thang M."/>
            <person name="Chan C."/>
        </authorList>
    </citation>
    <scope>NUCLEOTIDE SEQUENCE [LARGE SCALE GENOMIC DNA]</scope>
</reference>
<sequence>MVREAKVPLCGPRCFNAIFEEVDDEEKLTQVQVPDGQGAYRQVVRYYHVGRGQGDFEPVPETSGTGIGMLPVAATVASLFLVLILAVPALYLLVGSHKAPDAKRQSSLFVDCDELFPEGSQRAHYCCERHGSNCYGIQDYGSDFSERFDCFDDKWHGWSTEKKDWCCEREGRGCAQYDCDGDVHFWAAAQSQWCCENAQICSPASTPAPMAPVAQAGPVAPASPCVRSCITRDDGEEVKSTCIDRIHWAKRNFFAGKDSACALAYSRVQVDCDVCRDCSIQEAGCPMEVH</sequence>
<reference evidence="2" key="1">
    <citation type="submission" date="2022-10" db="EMBL/GenBank/DDBJ databases">
        <authorList>
            <person name="Chen Y."/>
            <person name="Dougan E. K."/>
            <person name="Chan C."/>
            <person name="Rhodes N."/>
            <person name="Thang M."/>
        </authorList>
    </citation>
    <scope>NUCLEOTIDE SEQUENCE</scope>
</reference>
<dbReference type="EMBL" id="CAMXCT010002907">
    <property type="protein sequence ID" value="CAI4001276.1"/>
    <property type="molecule type" value="Genomic_DNA"/>
</dbReference>
<keyword evidence="4" id="KW-1185">Reference proteome</keyword>
<dbReference type="EMBL" id="CAMXCT030002907">
    <property type="protein sequence ID" value="CAL4788588.1"/>
    <property type="molecule type" value="Genomic_DNA"/>
</dbReference>